<evidence type="ECO:0000313" key="2">
    <source>
        <dbReference type="Proteomes" id="UP000541535"/>
    </source>
</evidence>
<accession>A0A7W5BHB5</accession>
<reference evidence="1 2" key="1">
    <citation type="submission" date="2020-08" db="EMBL/GenBank/DDBJ databases">
        <title>Genomic Encyclopedia of Type Strains, Phase III (KMG-III): the genomes of soil and plant-associated and newly described type strains.</title>
        <authorList>
            <person name="Whitman W."/>
        </authorList>
    </citation>
    <scope>NUCLEOTIDE SEQUENCE [LARGE SCALE GENOMIC DNA]</scope>
    <source>
        <strain evidence="1 2">CECT 8897</strain>
    </source>
</reference>
<dbReference type="Proteomes" id="UP000541535">
    <property type="component" value="Unassembled WGS sequence"/>
</dbReference>
<organism evidence="1 2">
    <name type="scientific">Pseudoduganella violacea</name>
    <dbReference type="NCBI Taxonomy" id="1715466"/>
    <lineage>
        <taxon>Bacteria</taxon>
        <taxon>Pseudomonadati</taxon>
        <taxon>Pseudomonadota</taxon>
        <taxon>Betaproteobacteria</taxon>
        <taxon>Burkholderiales</taxon>
        <taxon>Oxalobacteraceae</taxon>
        <taxon>Telluria group</taxon>
        <taxon>Pseudoduganella</taxon>
    </lineage>
</organism>
<keyword evidence="2" id="KW-1185">Reference proteome</keyword>
<comment type="caution">
    <text evidence="1">The sequence shown here is derived from an EMBL/GenBank/DDBJ whole genome shotgun (WGS) entry which is preliminary data.</text>
</comment>
<dbReference type="AlphaFoldDB" id="A0A7W5BHB5"/>
<name>A0A7W5BHB5_9BURK</name>
<evidence type="ECO:0000313" key="1">
    <source>
        <dbReference type="EMBL" id="MBB3122205.1"/>
    </source>
</evidence>
<gene>
    <name evidence="1" type="ORF">FHS03_005302</name>
</gene>
<dbReference type="EMBL" id="JACHXD010000025">
    <property type="protein sequence ID" value="MBB3122205.1"/>
    <property type="molecule type" value="Genomic_DNA"/>
</dbReference>
<protein>
    <submittedName>
        <fullName evidence="1">Uncharacterized protein</fullName>
    </submittedName>
</protein>
<sequence>MFERNTGATDCYFLNLRHTPHLYFFHPMPHLILTLSAELG</sequence>
<proteinExistence type="predicted"/>